<reference evidence="2 3" key="1">
    <citation type="submission" date="2016-01" db="EMBL/GenBank/DDBJ databases">
        <authorList>
            <person name="Oliw E.H."/>
        </authorList>
    </citation>
    <scope>NUCLEOTIDE SEQUENCE [LARGE SCALE GENOMIC DNA]</scope>
    <source>
        <strain evidence="2 3">FRB97</strain>
    </source>
</reference>
<keyword evidence="1" id="KW-1133">Transmembrane helix</keyword>
<keyword evidence="1" id="KW-0812">Transmembrane</keyword>
<evidence type="ECO:0000313" key="3">
    <source>
        <dbReference type="Proteomes" id="UP000217182"/>
    </source>
</evidence>
<dbReference type="PROSITE" id="PS51257">
    <property type="entry name" value="PROKAR_LIPOPROTEIN"/>
    <property type="match status" value="1"/>
</dbReference>
<feature type="transmembrane region" description="Helical" evidence="1">
    <location>
        <begin position="9"/>
        <end position="30"/>
    </location>
</feature>
<name>A0A250B6N8_9GAMM</name>
<dbReference type="EMBL" id="CP014136">
    <property type="protein sequence ID" value="ATA21781.1"/>
    <property type="molecule type" value="Genomic_DNA"/>
</dbReference>
<dbReference type="AlphaFoldDB" id="A0A250B6N8"/>
<feature type="transmembrane region" description="Helical" evidence="1">
    <location>
        <begin position="42"/>
        <end position="63"/>
    </location>
</feature>
<protein>
    <submittedName>
        <fullName evidence="2">Uncharacterized protein</fullName>
    </submittedName>
</protein>
<organism evidence="2 3">
    <name type="scientific">Gibbsiella quercinecans</name>
    <dbReference type="NCBI Taxonomy" id="929813"/>
    <lineage>
        <taxon>Bacteria</taxon>
        <taxon>Pseudomonadati</taxon>
        <taxon>Pseudomonadota</taxon>
        <taxon>Gammaproteobacteria</taxon>
        <taxon>Enterobacterales</taxon>
        <taxon>Yersiniaceae</taxon>
        <taxon>Gibbsiella</taxon>
    </lineage>
</organism>
<gene>
    <name evidence="2" type="ORF">AWC35_21950</name>
</gene>
<dbReference type="KEGG" id="gqu:AWC35_21950"/>
<proteinExistence type="predicted"/>
<keyword evidence="3" id="KW-1185">Reference proteome</keyword>
<keyword evidence="1" id="KW-0472">Membrane</keyword>
<evidence type="ECO:0000256" key="1">
    <source>
        <dbReference type="SAM" id="Phobius"/>
    </source>
</evidence>
<sequence>MPSKIIKYAIAYILIFFAFLLFFSCIGYYIFFFNWDTETINIVMNAIGIVIALVTSIAIYGFAEKIKSAA</sequence>
<accession>A0A250B6N8</accession>
<dbReference type="Proteomes" id="UP000217182">
    <property type="component" value="Chromosome"/>
</dbReference>
<evidence type="ECO:0000313" key="2">
    <source>
        <dbReference type="EMBL" id="ATA21781.1"/>
    </source>
</evidence>